<dbReference type="GeneID" id="19244231"/>
<dbReference type="Proteomes" id="UP000019373">
    <property type="component" value="Unassembled WGS sequence"/>
</dbReference>
<organism evidence="2 3">
    <name type="scientific">Endocarpon pusillum (strain Z07020 / HMAS-L-300199)</name>
    <name type="common">Lichen-forming fungus</name>
    <dbReference type="NCBI Taxonomy" id="1263415"/>
    <lineage>
        <taxon>Eukaryota</taxon>
        <taxon>Fungi</taxon>
        <taxon>Dikarya</taxon>
        <taxon>Ascomycota</taxon>
        <taxon>Pezizomycotina</taxon>
        <taxon>Eurotiomycetes</taxon>
        <taxon>Chaetothyriomycetidae</taxon>
        <taxon>Verrucariales</taxon>
        <taxon>Verrucariaceae</taxon>
        <taxon>Endocarpon</taxon>
    </lineage>
</organism>
<feature type="region of interest" description="Disordered" evidence="1">
    <location>
        <begin position="1"/>
        <end position="54"/>
    </location>
</feature>
<evidence type="ECO:0000313" key="3">
    <source>
        <dbReference type="Proteomes" id="UP000019373"/>
    </source>
</evidence>
<dbReference type="AlphaFoldDB" id="U1G5Z5"/>
<evidence type="ECO:0000313" key="2">
    <source>
        <dbReference type="EMBL" id="ERF72767.1"/>
    </source>
</evidence>
<accession>U1G5Z5</accession>
<reference evidence="3" key="1">
    <citation type="journal article" date="2014" name="BMC Genomics">
        <title>Genome characteristics reveal the impact of lichenization on lichen-forming fungus Endocarpon pusillum Hedwig (Verrucariales, Ascomycota).</title>
        <authorList>
            <person name="Wang Y.-Y."/>
            <person name="Liu B."/>
            <person name="Zhang X.-Y."/>
            <person name="Zhou Q.-M."/>
            <person name="Zhang T."/>
            <person name="Li H."/>
            <person name="Yu Y.-F."/>
            <person name="Zhang X.-L."/>
            <person name="Hao X.-Y."/>
            <person name="Wang M."/>
            <person name="Wang L."/>
            <person name="Wei J.-C."/>
        </authorList>
    </citation>
    <scope>NUCLEOTIDE SEQUENCE [LARGE SCALE GENOMIC DNA]</scope>
    <source>
        <strain evidence="3">Z07020 / HMAS-L-300199</strain>
    </source>
</reference>
<dbReference type="OrthoDB" id="4161001at2759"/>
<proteinExistence type="predicted"/>
<feature type="region of interest" description="Disordered" evidence="1">
    <location>
        <begin position="869"/>
        <end position="890"/>
    </location>
</feature>
<gene>
    <name evidence="2" type="ORF">EPUS_09414</name>
</gene>
<keyword evidence="3" id="KW-1185">Reference proteome</keyword>
<evidence type="ECO:0000256" key="1">
    <source>
        <dbReference type="SAM" id="MobiDB-lite"/>
    </source>
</evidence>
<dbReference type="eggNOG" id="ENOG502T7MR">
    <property type="taxonomic scope" value="Eukaryota"/>
</dbReference>
<name>U1G5Z5_ENDPU</name>
<dbReference type="EMBL" id="KE721043">
    <property type="protein sequence ID" value="ERF72767.1"/>
    <property type="molecule type" value="Genomic_DNA"/>
</dbReference>
<protein>
    <submittedName>
        <fullName evidence="2">Uncharacterized protein</fullName>
    </submittedName>
</protein>
<dbReference type="HOGENOM" id="CLU_015713_0_0_1"/>
<dbReference type="RefSeq" id="XP_007801587.1">
    <property type="nucleotide sequence ID" value="XM_007803396.1"/>
</dbReference>
<sequence length="890" mass="101094">MVRTQARLNPSAKRGAQADGFQPSNSPIPRPLRPGPSSISPAPNPFGDPGRILPDEEKQHAELHSIINGNEHVNTSHRGGEEVVLSRNRTHRHVEALKAKSDAYVDYTNKTLTPEQTDFMIQQLEKQADPRLQRTYVNGLAIERVISSAPVLSVGLKFLRGADKAQVNRSEQIDMEGKIPDQKDALWRVDTAGSLLTQFNVSPDLQIVQTDQTASIVARAKNQAREPERIFPGQRRALASRKRPADTLTIDSERVTIVNDLRLGNWDLRGLLVEVDWSSLWDLMVNYRNLIAGGGPEMTFEETRTLLETMIEDARRLCIRSPILFRMATRVSIINSENTRYGINLGPMFKTLTTSKGIKEIISLSASYYNSLDPTGSDDSTQKYIRPRFLQMLVLLLSLLNNEDLAEMKDFLEATYKIKADRRDIELLILKVIPLLSINPRVFLNSLVPAIDGYPLPADSANTDEKHSDFWNIFVKNILEDGYLLPGTVDDLGRRSLSWIVKWPEDGFKSTTIFNHLQYAGRLRTINDIPPVEVHPGSKCTELTVVMTDDSKYIISPRDLDGIVNMTPGKYVVQATKGEKQCYDLLIQEKPLNDEIYKAIKQTNEIVHLVNYWLANPTKRRNAMINKILPKKSEPQPFLNEFRATGRLVEVLAFLNKSTLAVTYKLEGRKLSRIDAIQNLARDTRQLRAFIDRIEQRGSIIEFGFNNAEKRQFKNRFDQVRAEIELAEKSREMIGIDKELSNEPIVKCLYPAGVEMGGENVWNGYEARCTEQTGYLRVKAKYLTIHSVKWLTGEVIELSFDQHQQSPKTYVTPLRPVPEGYRDDEARVDDLAILLGNYIAIGKRNENSSVPNEDLTMINYLRIVSMQEHNQSRRGKNQMQESHSQVCSFK</sequence>
<feature type="compositionally biased region" description="Polar residues" evidence="1">
    <location>
        <begin position="877"/>
        <end position="890"/>
    </location>
</feature>